<reference evidence="4 5" key="1">
    <citation type="journal article" date="2016" name="Nat. Commun.">
        <title>Thousands of microbial genomes shed light on interconnected biogeochemical processes in an aquifer system.</title>
        <authorList>
            <person name="Anantharaman K."/>
            <person name="Brown C.T."/>
            <person name="Hug L.A."/>
            <person name="Sharon I."/>
            <person name="Castelle C.J."/>
            <person name="Probst A.J."/>
            <person name="Thomas B.C."/>
            <person name="Singh A."/>
            <person name="Wilkins M.J."/>
            <person name="Karaoz U."/>
            <person name="Brodie E.L."/>
            <person name="Williams K.H."/>
            <person name="Hubbard S.S."/>
            <person name="Banfield J.F."/>
        </authorList>
    </citation>
    <scope>NUCLEOTIDE SEQUENCE [LARGE SCALE GENOMIC DNA]</scope>
</reference>
<sequence length="325" mass="35787">MRRFFVATTLTALAFAAAYATPSSVSAPFAEIVQGEEPLRVLFVGDIMLDRTVALSAEERGVSALFSTSIRELFAEADVRVGNLEGAVTTNQSIARRDHTIFRFTFDPAVAQQALLALGFDVLSLANNHALDFGAAGYAQTGAYLEAWGVQSFGHPHNNADYVSAVVERKGRALCFIGYHALFSPDTAPITTRLAELRPRCFKIVVFAHWGEEYSLHSTLKQREEAHAFVDAGADLVVGAHPHVVQEAEVYRGRAIFYSLGNFMFDQNFSWETTHSIALRADFYEEETRFTLTPLIIQDQYSTLAQGVDKTLILDRVGLASSVLP</sequence>
<dbReference type="Pfam" id="PF09587">
    <property type="entry name" value="PGA_cap"/>
    <property type="match status" value="1"/>
</dbReference>
<dbReference type="STRING" id="1797245.A2949_01665"/>
<dbReference type="PANTHER" id="PTHR33393">
    <property type="entry name" value="POLYGLUTAMINE SYNTHESIS ACCESSORY PROTEIN RV0574C-RELATED"/>
    <property type="match status" value="1"/>
</dbReference>
<evidence type="ECO:0000256" key="1">
    <source>
        <dbReference type="ARBA" id="ARBA00005662"/>
    </source>
</evidence>
<dbReference type="AlphaFoldDB" id="A0A1F4Y1V6"/>
<dbReference type="CDD" id="cd07381">
    <property type="entry name" value="MPP_CapA"/>
    <property type="match status" value="1"/>
</dbReference>
<dbReference type="Gene3D" id="3.60.21.10">
    <property type="match status" value="1"/>
</dbReference>
<evidence type="ECO:0000259" key="3">
    <source>
        <dbReference type="SMART" id="SM00854"/>
    </source>
</evidence>
<gene>
    <name evidence="4" type="ORF">A2949_01665</name>
</gene>
<dbReference type="InterPro" id="IPR052169">
    <property type="entry name" value="CW_Biosynth-Accessory"/>
</dbReference>
<organism evidence="4 5">
    <name type="scientific">Candidatus Adlerbacteria bacterium RIFCSPLOWO2_01_FULL_54_21b</name>
    <dbReference type="NCBI Taxonomy" id="1797245"/>
    <lineage>
        <taxon>Bacteria</taxon>
        <taxon>Candidatus Adleribacteriota</taxon>
    </lineage>
</organism>
<feature type="chain" id="PRO_5009515514" description="Capsule synthesis protein CapA domain-containing protein" evidence="2">
    <location>
        <begin position="21"/>
        <end position="325"/>
    </location>
</feature>
<evidence type="ECO:0000313" key="4">
    <source>
        <dbReference type="EMBL" id="OGC87313.1"/>
    </source>
</evidence>
<dbReference type="Proteomes" id="UP000178585">
    <property type="component" value="Unassembled WGS sequence"/>
</dbReference>
<feature type="domain" description="Capsule synthesis protein CapA" evidence="3">
    <location>
        <begin position="40"/>
        <end position="267"/>
    </location>
</feature>
<comment type="caution">
    <text evidence="4">The sequence shown here is derived from an EMBL/GenBank/DDBJ whole genome shotgun (WGS) entry which is preliminary data.</text>
</comment>
<protein>
    <recommendedName>
        <fullName evidence="3">Capsule synthesis protein CapA domain-containing protein</fullName>
    </recommendedName>
</protein>
<feature type="signal peptide" evidence="2">
    <location>
        <begin position="1"/>
        <end position="20"/>
    </location>
</feature>
<evidence type="ECO:0000256" key="2">
    <source>
        <dbReference type="SAM" id="SignalP"/>
    </source>
</evidence>
<evidence type="ECO:0000313" key="5">
    <source>
        <dbReference type="Proteomes" id="UP000178585"/>
    </source>
</evidence>
<keyword evidence="2" id="KW-0732">Signal</keyword>
<dbReference type="SUPFAM" id="SSF56300">
    <property type="entry name" value="Metallo-dependent phosphatases"/>
    <property type="match status" value="1"/>
</dbReference>
<dbReference type="InterPro" id="IPR029052">
    <property type="entry name" value="Metallo-depent_PP-like"/>
</dbReference>
<dbReference type="SMART" id="SM00854">
    <property type="entry name" value="PGA_cap"/>
    <property type="match status" value="1"/>
</dbReference>
<comment type="similarity">
    <text evidence="1">Belongs to the CapA family.</text>
</comment>
<dbReference type="InterPro" id="IPR019079">
    <property type="entry name" value="Capsule_synth_CapA"/>
</dbReference>
<proteinExistence type="inferred from homology"/>
<accession>A0A1F4Y1V6</accession>
<dbReference type="EMBL" id="MEWZ01000005">
    <property type="protein sequence ID" value="OGC87313.1"/>
    <property type="molecule type" value="Genomic_DNA"/>
</dbReference>
<dbReference type="PANTHER" id="PTHR33393:SF13">
    <property type="entry name" value="PGA BIOSYNTHESIS PROTEIN CAPA"/>
    <property type="match status" value="1"/>
</dbReference>
<name>A0A1F4Y1V6_9BACT</name>